<organism evidence="1 2">
    <name type="scientific">Amycolatopsis albidoflavus</name>
    <dbReference type="NCBI Taxonomy" id="102226"/>
    <lineage>
        <taxon>Bacteria</taxon>
        <taxon>Bacillati</taxon>
        <taxon>Actinomycetota</taxon>
        <taxon>Actinomycetes</taxon>
        <taxon>Pseudonocardiales</taxon>
        <taxon>Pseudonocardiaceae</taxon>
        <taxon>Amycolatopsis</taxon>
    </lineage>
</organism>
<accession>A0ABW5HRH2</accession>
<dbReference type="Proteomes" id="UP001597542">
    <property type="component" value="Unassembled WGS sequence"/>
</dbReference>
<dbReference type="InterPro" id="IPR023393">
    <property type="entry name" value="START-like_dom_sf"/>
</dbReference>
<dbReference type="Gene3D" id="3.30.530.20">
    <property type="match status" value="1"/>
</dbReference>
<dbReference type="RefSeq" id="WP_344277739.1">
    <property type="nucleotide sequence ID" value="NZ_BAAAHV010000013.1"/>
</dbReference>
<sequence length="152" mass="16461">METTAEQTEQTRSSIVIPAAPARVMAVIADVAAYPEWIGEITRAQVLDRDLEGRAARVRLSLDAASILDEQVLAYRWDGDRSASWTLESSRILEKLDGTYTLAAAGAGTRAVYRLATALKVPVPSVVLRQAERVVIDRALAGLARRVENTAG</sequence>
<reference evidence="2" key="1">
    <citation type="journal article" date="2019" name="Int. J. Syst. Evol. Microbiol.">
        <title>The Global Catalogue of Microorganisms (GCM) 10K type strain sequencing project: providing services to taxonomists for standard genome sequencing and annotation.</title>
        <authorList>
            <consortium name="The Broad Institute Genomics Platform"/>
            <consortium name="The Broad Institute Genome Sequencing Center for Infectious Disease"/>
            <person name="Wu L."/>
            <person name="Ma J."/>
        </authorList>
    </citation>
    <scope>NUCLEOTIDE SEQUENCE [LARGE SCALE GENOMIC DNA]</scope>
    <source>
        <strain evidence="2">CGMCC 4.7638</strain>
    </source>
</reference>
<proteinExistence type="predicted"/>
<dbReference type="SUPFAM" id="SSF55961">
    <property type="entry name" value="Bet v1-like"/>
    <property type="match status" value="1"/>
</dbReference>
<keyword evidence="2" id="KW-1185">Reference proteome</keyword>
<protein>
    <submittedName>
        <fullName evidence="1">SRPBCC family protein</fullName>
    </submittedName>
</protein>
<comment type="caution">
    <text evidence="1">The sequence shown here is derived from an EMBL/GenBank/DDBJ whole genome shotgun (WGS) entry which is preliminary data.</text>
</comment>
<name>A0ABW5HRH2_9PSEU</name>
<dbReference type="EMBL" id="JBHUKQ010000004">
    <property type="protein sequence ID" value="MFD2479619.1"/>
    <property type="molecule type" value="Genomic_DNA"/>
</dbReference>
<gene>
    <name evidence="1" type="ORF">ACFSUT_04990</name>
</gene>
<evidence type="ECO:0000313" key="1">
    <source>
        <dbReference type="EMBL" id="MFD2479619.1"/>
    </source>
</evidence>
<dbReference type="PANTHER" id="PTHR39683">
    <property type="entry name" value="CONSERVED PROTEIN TB16.3"/>
    <property type="match status" value="1"/>
</dbReference>
<dbReference type="Pfam" id="PF10604">
    <property type="entry name" value="Polyketide_cyc2"/>
    <property type="match status" value="1"/>
</dbReference>
<evidence type="ECO:0000313" key="2">
    <source>
        <dbReference type="Proteomes" id="UP001597542"/>
    </source>
</evidence>
<dbReference type="InterPro" id="IPR019587">
    <property type="entry name" value="Polyketide_cyclase/dehydratase"/>
</dbReference>
<dbReference type="CDD" id="cd07819">
    <property type="entry name" value="SRPBCC_2"/>
    <property type="match status" value="1"/>
</dbReference>
<dbReference type="PANTHER" id="PTHR39683:SF4">
    <property type="entry name" value="COENZYME Q-BINDING PROTEIN COQ10 START DOMAIN-CONTAINING PROTEIN"/>
    <property type="match status" value="1"/>
</dbReference>